<dbReference type="GO" id="GO:0016491">
    <property type="term" value="F:oxidoreductase activity"/>
    <property type="evidence" value="ECO:0007669"/>
    <property type="project" value="UniProtKB-ARBA"/>
</dbReference>
<organism evidence="2 3">
    <name type="scientific">Methanocalculus chunghsingensis</name>
    <dbReference type="NCBI Taxonomy" id="156457"/>
    <lineage>
        <taxon>Archaea</taxon>
        <taxon>Methanobacteriati</taxon>
        <taxon>Methanobacteriota</taxon>
        <taxon>Stenosarchaea group</taxon>
        <taxon>Methanomicrobia</taxon>
        <taxon>Methanomicrobiales</taxon>
        <taxon>Methanocalculaceae</taxon>
        <taxon>Methanocalculus</taxon>
    </lineage>
</organism>
<sequence length="283" mass="30714">MKIVIASGKGGTGKSTVVANLAYALMETRDVVLVDCDVEEPNLHLFYPAPSHDLPVTVAVPDIDLTRCTFCGECGAFCRYGALTILKDRHLFLPELCHSCGGCRLVCPIGAIHDLRRKIGIIQCRAPAPTLTLITGVLQEGEVMAPPVIKMAKRFAEGHPLILYDASPGIACPVIETLDGADFCLFVTESTPFGLHDLTLAVSVAEELGIPAGVVINRSDGEDEEITSFCADHSIPILMTIPFDRQIAAVQNAGNLIARDLPEWKQHFAELFQKIVSYMEEKQ</sequence>
<dbReference type="RefSeq" id="WP_211531040.1">
    <property type="nucleotide sequence ID" value="NZ_JWHL01000011.1"/>
</dbReference>
<evidence type="ECO:0000313" key="2">
    <source>
        <dbReference type="EMBL" id="MBR1369341.1"/>
    </source>
</evidence>
<feature type="domain" description="4Fe-4S ferredoxin-type" evidence="1">
    <location>
        <begin position="89"/>
        <end position="118"/>
    </location>
</feature>
<dbReference type="AlphaFoldDB" id="A0A8J8B538"/>
<keyword evidence="3" id="KW-1185">Reference proteome</keyword>
<dbReference type="InterPro" id="IPR017900">
    <property type="entry name" value="4Fe4S_Fe_S_CS"/>
</dbReference>
<dbReference type="OrthoDB" id="65817at2157"/>
<dbReference type="Gene3D" id="3.40.50.300">
    <property type="entry name" value="P-loop containing nucleotide triphosphate hydrolases"/>
    <property type="match status" value="1"/>
</dbReference>
<gene>
    <name evidence="2" type="ORF">RJ53_07475</name>
</gene>
<evidence type="ECO:0000313" key="3">
    <source>
        <dbReference type="Proteomes" id="UP000730161"/>
    </source>
</evidence>
<protein>
    <submittedName>
        <fullName evidence="2">ATPase</fullName>
    </submittedName>
</protein>
<dbReference type="InterPro" id="IPR017896">
    <property type="entry name" value="4Fe4S_Fe-S-bd"/>
</dbReference>
<proteinExistence type="predicted"/>
<dbReference type="PROSITE" id="PS51379">
    <property type="entry name" value="4FE4S_FER_2"/>
    <property type="match status" value="2"/>
</dbReference>
<comment type="caution">
    <text evidence="2">The sequence shown here is derived from an EMBL/GenBank/DDBJ whole genome shotgun (WGS) entry which is preliminary data.</text>
</comment>
<reference evidence="2" key="1">
    <citation type="submission" date="2014-12" db="EMBL/GenBank/DDBJ databases">
        <authorList>
            <person name="Huang H.-H."/>
            <person name="Chen S.-C."/>
            <person name="Lai M.-C."/>
        </authorList>
    </citation>
    <scope>NUCLEOTIDE SEQUENCE</scope>
    <source>
        <strain evidence="2">K1F9705b</strain>
    </source>
</reference>
<dbReference type="PANTHER" id="PTHR43063:SF1">
    <property type="entry name" value="4FE-4S CLUSTER CONTAINING PARA FAMILY ATPASE PROTEIN"/>
    <property type="match status" value="1"/>
</dbReference>
<dbReference type="Proteomes" id="UP000730161">
    <property type="component" value="Unassembled WGS sequence"/>
</dbReference>
<dbReference type="SUPFAM" id="SSF54862">
    <property type="entry name" value="4Fe-4S ferredoxins"/>
    <property type="match status" value="1"/>
</dbReference>
<name>A0A8J8B538_9EURY</name>
<dbReference type="Pfam" id="PF00037">
    <property type="entry name" value="Fer4"/>
    <property type="match status" value="1"/>
</dbReference>
<accession>A0A8J8B538</accession>
<dbReference type="EMBL" id="JWHL01000011">
    <property type="protein sequence ID" value="MBR1369341.1"/>
    <property type="molecule type" value="Genomic_DNA"/>
</dbReference>
<evidence type="ECO:0000259" key="1">
    <source>
        <dbReference type="PROSITE" id="PS51379"/>
    </source>
</evidence>
<dbReference type="InterPro" id="IPR002586">
    <property type="entry name" value="CobQ/CobB/MinD/ParA_Nub-bd_dom"/>
</dbReference>
<dbReference type="SUPFAM" id="SSF52540">
    <property type="entry name" value="P-loop containing nucleoside triphosphate hydrolases"/>
    <property type="match status" value="1"/>
</dbReference>
<dbReference type="PANTHER" id="PTHR43063">
    <property type="entry name" value="4FE-4S CLUSTER CONTAINING PARA FAMILY ATPASE PROTEIN"/>
    <property type="match status" value="1"/>
</dbReference>
<dbReference type="Gene3D" id="3.30.70.20">
    <property type="match status" value="1"/>
</dbReference>
<dbReference type="InterPro" id="IPR027417">
    <property type="entry name" value="P-loop_NTPase"/>
</dbReference>
<feature type="domain" description="4Fe-4S ferredoxin-type" evidence="1">
    <location>
        <begin position="59"/>
        <end position="88"/>
    </location>
</feature>
<dbReference type="PROSITE" id="PS00198">
    <property type="entry name" value="4FE4S_FER_1"/>
    <property type="match status" value="1"/>
</dbReference>
<dbReference type="Pfam" id="PF01656">
    <property type="entry name" value="CbiA"/>
    <property type="match status" value="1"/>
</dbReference>